<dbReference type="GO" id="GO:0003735">
    <property type="term" value="F:structural constituent of ribosome"/>
    <property type="evidence" value="ECO:0007669"/>
    <property type="project" value="TreeGrafter"/>
</dbReference>
<dbReference type="RefSeq" id="XP_025420726.1">
    <property type="nucleotide sequence ID" value="XM_025564941.1"/>
</dbReference>
<dbReference type="PANTHER" id="PTHR13071">
    <property type="entry name" value="MITOCHONDRIAL 28S RIBOSOMAL PROTEIN S22"/>
    <property type="match status" value="1"/>
</dbReference>
<proteinExistence type="predicted"/>
<keyword evidence="1" id="KW-1185">Reference proteome</keyword>
<dbReference type="AlphaFoldDB" id="A0A8B8GDQ5"/>
<dbReference type="CTD" id="56945"/>
<sequence>MTSKQLFSSFYRFKNGYKYSNKLLNSIILSNFSSKSHDREITKELSNKFFAKPVQDILVKLTHVNIQKAFRKRFIGQDPDTPIYKFMTTAEVEKLQVEVKEKAKEKIQMPPIVPLRTDLGEVLEVDRDIIGFDSAKFVFTDITFGISDKSRIVVVREPDGTLRKGNANERHTVNQLYFPQSGRELKHPAMFEDKNLKPLLENGDYEFILDRACCQFEPDDQNYHRVVFSTYQHVDQTQKYQILESTRHLGPLLFYLVFNKRPDNFLMYCLQTERFDDVILFIQLYSKLNQGMGTELENDQFKIIENFIDVECTEKERLKEALKSYINRNSEVEYKSN</sequence>
<evidence type="ECO:0000313" key="2">
    <source>
        <dbReference type="RefSeq" id="XP_025420726.1"/>
    </source>
</evidence>
<dbReference type="GO" id="GO:0005763">
    <property type="term" value="C:mitochondrial small ribosomal subunit"/>
    <property type="evidence" value="ECO:0007669"/>
    <property type="project" value="TreeGrafter"/>
</dbReference>
<gene>
    <name evidence="2" type="primary">LOC112690842</name>
</gene>
<name>A0A8B8GDQ5_9HEMI</name>
<dbReference type="Proteomes" id="UP000694846">
    <property type="component" value="Unplaced"/>
</dbReference>
<dbReference type="GeneID" id="112690842"/>
<keyword evidence="2" id="KW-0687">Ribonucleoprotein</keyword>
<dbReference type="InterPro" id="IPR019374">
    <property type="entry name" value="Ribosomal_mS22"/>
</dbReference>
<protein>
    <submittedName>
        <fullName evidence="2">28S ribosomal protein S22, mitochondrial</fullName>
    </submittedName>
</protein>
<dbReference type="Pfam" id="PF10245">
    <property type="entry name" value="MRP-S22"/>
    <property type="match status" value="1"/>
</dbReference>
<dbReference type="PANTHER" id="PTHR13071:SF4">
    <property type="entry name" value="SMALL RIBOSOMAL SUBUNIT PROTEIN MS22"/>
    <property type="match status" value="1"/>
</dbReference>
<evidence type="ECO:0000313" key="1">
    <source>
        <dbReference type="Proteomes" id="UP000694846"/>
    </source>
</evidence>
<dbReference type="OrthoDB" id="10052321at2759"/>
<reference evidence="2" key="1">
    <citation type="submission" date="2025-08" db="UniProtKB">
        <authorList>
            <consortium name="RefSeq"/>
        </authorList>
    </citation>
    <scope>IDENTIFICATION</scope>
    <source>
        <tissue evidence="2">Whole body</tissue>
    </source>
</reference>
<accession>A0A8B8GDQ5</accession>
<keyword evidence="2" id="KW-0689">Ribosomal protein</keyword>
<organism evidence="1 2">
    <name type="scientific">Sipha flava</name>
    <name type="common">yellow sugarcane aphid</name>
    <dbReference type="NCBI Taxonomy" id="143950"/>
    <lineage>
        <taxon>Eukaryota</taxon>
        <taxon>Metazoa</taxon>
        <taxon>Ecdysozoa</taxon>
        <taxon>Arthropoda</taxon>
        <taxon>Hexapoda</taxon>
        <taxon>Insecta</taxon>
        <taxon>Pterygota</taxon>
        <taxon>Neoptera</taxon>
        <taxon>Paraneoptera</taxon>
        <taxon>Hemiptera</taxon>
        <taxon>Sternorrhyncha</taxon>
        <taxon>Aphidomorpha</taxon>
        <taxon>Aphidoidea</taxon>
        <taxon>Aphididae</taxon>
        <taxon>Sipha</taxon>
    </lineage>
</organism>